<evidence type="ECO:0000256" key="1">
    <source>
        <dbReference type="SAM" id="MobiDB-lite"/>
    </source>
</evidence>
<proteinExistence type="predicted"/>
<feature type="region of interest" description="Disordered" evidence="1">
    <location>
        <begin position="280"/>
        <end position="309"/>
    </location>
</feature>
<accession>A0A8D1IJF7</accession>
<sequence>MEAGAEDLQPHSPSIQQPTDQPPTQPTSGEERGSEVEETLSPDKDHTVSSPLRQSQAQTPGRDLGSLSGCWEERWKQGHLFFVSCLGFKSGSVIRAITQPCGPFDHSSNEPPPQPVAPVHTGRGPLASGDAIALKCELGGSHPRALSAGASPDECSVSLEKEREKVLAEGHSSESEKTRDASPRRSPERHPGGGKRPRSRSPGDQPPPLRKHLVTSLRTMSEAIFQNMLQVYHQQGHSPPTREQLAQLRGPLFAAVHTFYAMANQAAYVFPADSWLVPTPLPEPQGPAKDGGEAQGCKDSPSRPQTACQ</sequence>
<feature type="region of interest" description="Disordered" evidence="1">
    <location>
        <begin position="1"/>
        <end position="68"/>
    </location>
</feature>
<dbReference type="PANTHER" id="PTHR31883">
    <property type="entry name" value="PROTEIN FRG2-RELATED"/>
    <property type="match status" value="1"/>
</dbReference>
<dbReference type="Pfam" id="PF15315">
    <property type="entry name" value="FRG2"/>
    <property type="match status" value="1"/>
</dbReference>
<dbReference type="Proteomes" id="UP000694728">
    <property type="component" value="Unplaced"/>
</dbReference>
<reference evidence="2" key="1">
    <citation type="submission" date="2025-08" db="UniProtKB">
        <authorList>
            <consortium name="Ensembl"/>
        </authorList>
    </citation>
    <scope>IDENTIFICATION</scope>
</reference>
<dbReference type="PANTHER" id="PTHR31883:SF1">
    <property type="entry name" value="PROTEIN FRG2-LIKE-2"/>
    <property type="match status" value="1"/>
</dbReference>
<protein>
    <submittedName>
        <fullName evidence="2">Uncharacterized protein</fullName>
    </submittedName>
</protein>
<dbReference type="InterPro" id="IPR026245">
    <property type="entry name" value="FRG2"/>
</dbReference>
<dbReference type="Ensembl" id="ENSSSCT00045049502.1">
    <property type="protein sequence ID" value="ENSSSCP00045034450.1"/>
    <property type="gene ID" value="ENSSSCG00045029007.1"/>
</dbReference>
<evidence type="ECO:0000313" key="3">
    <source>
        <dbReference type="Proteomes" id="UP000694728"/>
    </source>
</evidence>
<organism evidence="2 3">
    <name type="scientific">Sus scrofa</name>
    <name type="common">Pig</name>
    <dbReference type="NCBI Taxonomy" id="9823"/>
    <lineage>
        <taxon>Eukaryota</taxon>
        <taxon>Metazoa</taxon>
        <taxon>Chordata</taxon>
        <taxon>Craniata</taxon>
        <taxon>Vertebrata</taxon>
        <taxon>Euteleostomi</taxon>
        <taxon>Mammalia</taxon>
        <taxon>Eutheria</taxon>
        <taxon>Laurasiatheria</taxon>
        <taxon>Artiodactyla</taxon>
        <taxon>Suina</taxon>
        <taxon>Suidae</taxon>
        <taxon>Sus</taxon>
    </lineage>
</organism>
<feature type="region of interest" description="Disordered" evidence="1">
    <location>
        <begin position="143"/>
        <end position="211"/>
    </location>
</feature>
<evidence type="ECO:0000313" key="2">
    <source>
        <dbReference type="Ensembl" id="ENSSSCP00045034450.1"/>
    </source>
</evidence>
<feature type="compositionally biased region" description="Basic and acidic residues" evidence="1">
    <location>
        <begin position="159"/>
        <end position="191"/>
    </location>
</feature>
<feature type="region of interest" description="Disordered" evidence="1">
    <location>
        <begin position="101"/>
        <end position="125"/>
    </location>
</feature>
<name>A0A8D1IJF7_PIG</name>
<dbReference type="AlphaFoldDB" id="A0A8D1IJF7"/>
<feature type="compositionally biased region" description="Basic and acidic residues" evidence="1">
    <location>
        <begin position="29"/>
        <end position="47"/>
    </location>
</feature>
<feature type="compositionally biased region" description="Polar residues" evidence="1">
    <location>
        <begin position="48"/>
        <end position="59"/>
    </location>
</feature>